<organism evidence="2 3">
    <name type="scientific">Tribonema minus</name>
    <dbReference type="NCBI Taxonomy" id="303371"/>
    <lineage>
        <taxon>Eukaryota</taxon>
        <taxon>Sar</taxon>
        <taxon>Stramenopiles</taxon>
        <taxon>Ochrophyta</taxon>
        <taxon>PX clade</taxon>
        <taxon>Xanthophyceae</taxon>
        <taxon>Tribonematales</taxon>
        <taxon>Tribonemataceae</taxon>
        <taxon>Tribonema</taxon>
    </lineage>
</organism>
<evidence type="ECO:0000313" key="3">
    <source>
        <dbReference type="Proteomes" id="UP000664859"/>
    </source>
</evidence>
<name>A0A835YVJ0_9STRA</name>
<evidence type="ECO:0000256" key="1">
    <source>
        <dbReference type="SAM" id="MobiDB-lite"/>
    </source>
</evidence>
<dbReference type="EMBL" id="JAFCMP010000525">
    <property type="protein sequence ID" value="KAG5177378.1"/>
    <property type="molecule type" value="Genomic_DNA"/>
</dbReference>
<evidence type="ECO:0000313" key="2">
    <source>
        <dbReference type="EMBL" id="KAG5177378.1"/>
    </source>
</evidence>
<keyword evidence="3" id="KW-1185">Reference proteome</keyword>
<dbReference type="AlphaFoldDB" id="A0A835YVJ0"/>
<proteinExistence type="predicted"/>
<feature type="compositionally biased region" description="Basic and acidic residues" evidence="1">
    <location>
        <begin position="87"/>
        <end position="104"/>
    </location>
</feature>
<feature type="region of interest" description="Disordered" evidence="1">
    <location>
        <begin position="81"/>
        <end position="114"/>
    </location>
</feature>
<dbReference type="Proteomes" id="UP000664859">
    <property type="component" value="Unassembled WGS sequence"/>
</dbReference>
<sequence length="114" mass="13041">MLIVTDAQKFPVVSMYVRMQREARHLYCLYCSAVYMWWERAQVTQTTVAVSLLLLVACGGAFDHLCFHFILDGSNTTPTTASSYNNDYDHEHNNSDDDDNDKRTTPRRCAGLLQ</sequence>
<gene>
    <name evidence="2" type="ORF">JKP88DRAFT_242084</name>
</gene>
<reference evidence="2" key="1">
    <citation type="submission" date="2021-02" db="EMBL/GenBank/DDBJ databases">
        <title>First Annotated Genome of the Yellow-green Alga Tribonema minus.</title>
        <authorList>
            <person name="Mahan K.M."/>
        </authorList>
    </citation>
    <scope>NUCLEOTIDE SEQUENCE</scope>
    <source>
        <strain evidence="2">UTEX B ZZ1240</strain>
    </source>
</reference>
<protein>
    <submittedName>
        <fullName evidence="2">Uncharacterized protein</fullName>
    </submittedName>
</protein>
<accession>A0A835YVJ0</accession>
<comment type="caution">
    <text evidence="2">The sequence shown here is derived from an EMBL/GenBank/DDBJ whole genome shotgun (WGS) entry which is preliminary data.</text>
</comment>